<dbReference type="Proteomes" id="UP000265509">
    <property type="component" value="Unassembled WGS sequence"/>
</dbReference>
<reference evidence="1 2" key="1">
    <citation type="submission" date="2018-07" db="EMBL/GenBank/DDBJ databases">
        <title>Halioglobus sp. genome submission.</title>
        <authorList>
            <person name="Ye M.-Q."/>
            <person name="Du Z.-J."/>
        </authorList>
    </citation>
    <scope>NUCLEOTIDE SEQUENCE [LARGE SCALE GENOMIC DNA]</scope>
    <source>
        <strain evidence="1 2">U0301</strain>
    </source>
</reference>
<dbReference type="Gene3D" id="2.40.160.10">
    <property type="entry name" value="Porin"/>
    <property type="match status" value="1"/>
</dbReference>
<accession>A0A3L7DY03</accession>
<sequence length="356" mass="40546">MQYQLGYVDGEAGGDSFHSGWQDELRRLYVGAYVNALGFMRIGGQANVARDNGRDRDIEFQQMWDLTVSADLHKLSNWNRDSQLTVGYGVREVNMSEEWNVSSKKIHTVERSAISNKIWPYDGAFSNPTGAYAQWSKGALKSTAGVFSTSTHDYWAQWDDGELFYLKFLYDRSASSAADKSELLWTMFYQDTEAGEEALANGLQWASSLSTRFGSGDWTMRLEGIYGDNGEFDSAGRQKADERQGDFWGIVVLPTVWLWQDRLEGVARYQYQAAQEAEGIRLNSRYVRRSETAEEDIAIPLGGRGDKHHSGYLGLNYYLWKHNLKLMLGLEYDDINSGSRDVYSGWTSFFAIRTYF</sequence>
<name>A0A3L7DY03_9GAMM</name>
<comment type="caution">
    <text evidence="1">The sequence shown here is derived from an EMBL/GenBank/DDBJ whole genome shotgun (WGS) entry which is preliminary data.</text>
</comment>
<dbReference type="EMBL" id="QRAN01000021">
    <property type="protein sequence ID" value="RLQ20722.1"/>
    <property type="molecule type" value="Genomic_DNA"/>
</dbReference>
<protein>
    <submittedName>
        <fullName evidence="1">Uncharacterized protein</fullName>
    </submittedName>
</protein>
<proteinExistence type="predicted"/>
<organism evidence="1 2">
    <name type="scientific">Seongchinamella sediminis</name>
    <dbReference type="NCBI Taxonomy" id="2283635"/>
    <lineage>
        <taxon>Bacteria</taxon>
        <taxon>Pseudomonadati</taxon>
        <taxon>Pseudomonadota</taxon>
        <taxon>Gammaproteobacteria</taxon>
        <taxon>Cellvibrionales</taxon>
        <taxon>Halieaceae</taxon>
        <taxon>Seongchinamella</taxon>
    </lineage>
</organism>
<gene>
    <name evidence="1" type="ORF">DWB85_16470</name>
</gene>
<evidence type="ECO:0000313" key="1">
    <source>
        <dbReference type="EMBL" id="RLQ20722.1"/>
    </source>
</evidence>
<keyword evidence="2" id="KW-1185">Reference proteome</keyword>
<dbReference type="AlphaFoldDB" id="A0A3L7DY03"/>
<dbReference type="InterPro" id="IPR023614">
    <property type="entry name" value="Porin_dom_sf"/>
</dbReference>
<evidence type="ECO:0000313" key="2">
    <source>
        <dbReference type="Proteomes" id="UP000265509"/>
    </source>
</evidence>